<name>A0ABR2SY08_9ROSI</name>
<sequence length="73" mass="7695">MACKISPTLSILVLLLSLSVLQIPSSSATTPHFLAGKKINQKIGITPPCHHHAGGGIICRHPHGVATQTQDHN</sequence>
<keyword evidence="3" id="KW-1185">Reference proteome</keyword>
<evidence type="ECO:0008006" key="4">
    <source>
        <dbReference type="Google" id="ProtNLM"/>
    </source>
</evidence>
<feature type="signal peptide" evidence="1">
    <location>
        <begin position="1"/>
        <end position="28"/>
    </location>
</feature>
<feature type="chain" id="PRO_5046262908" description="Transmembrane protein" evidence="1">
    <location>
        <begin position="29"/>
        <end position="73"/>
    </location>
</feature>
<proteinExistence type="predicted"/>
<organism evidence="2 3">
    <name type="scientific">Hibiscus sabdariffa</name>
    <name type="common">roselle</name>
    <dbReference type="NCBI Taxonomy" id="183260"/>
    <lineage>
        <taxon>Eukaryota</taxon>
        <taxon>Viridiplantae</taxon>
        <taxon>Streptophyta</taxon>
        <taxon>Embryophyta</taxon>
        <taxon>Tracheophyta</taxon>
        <taxon>Spermatophyta</taxon>
        <taxon>Magnoliopsida</taxon>
        <taxon>eudicotyledons</taxon>
        <taxon>Gunneridae</taxon>
        <taxon>Pentapetalae</taxon>
        <taxon>rosids</taxon>
        <taxon>malvids</taxon>
        <taxon>Malvales</taxon>
        <taxon>Malvaceae</taxon>
        <taxon>Malvoideae</taxon>
        <taxon>Hibiscus</taxon>
    </lineage>
</organism>
<reference evidence="2 3" key="1">
    <citation type="journal article" date="2024" name="G3 (Bethesda)">
        <title>Genome assembly of Hibiscus sabdariffa L. provides insights into metabolisms of medicinal natural products.</title>
        <authorList>
            <person name="Kim T."/>
        </authorList>
    </citation>
    <scope>NUCLEOTIDE SEQUENCE [LARGE SCALE GENOMIC DNA]</scope>
    <source>
        <strain evidence="2">TK-2024</strain>
        <tissue evidence="2">Old leaves</tissue>
    </source>
</reference>
<evidence type="ECO:0000313" key="2">
    <source>
        <dbReference type="EMBL" id="KAK9029854.1"/>
    </source>
</evidence>
<accession>A0ABR2SY08</accession>
<dbReference type="EMBL" id="JBBPBN010000010">
    <property type="protein sequence ID" value="KAK9029854.1"/>
    <property type="molecule type" value="Genomic_DNA"/>
</dbReference>
<evidence type="ECO:0000256" key="1">
    <source>
        <dbReference type="SAM" id="SignalP"/>
    </source>
</evidence>
<protein>
    <recommendedName>
        <fullName evidence="4">Transmembrane protein</fullName>
    </recommendedName>
</protein>
<gene>
    <name evidence="2" type="ORF">V6N11_031299</name>
</gene>
<evidence type="ECO:0000313" key="3">
    <source>
        <dbReference type="Proteomes" id="UP001396334"/>
    </source>
</evidence>
<comment type="caution">
    <text evidence="2">The sequence shown here is derived from an EMBL/GenBank/DDBJ whole genome shotgun (WGS) entry which is preliminary data.</text>
</comment>
<dbReference type="Proteomes" id="UP001396334">
    <property type="component" value="Unassembled WGS sequence"/>
</dbReference>
<keyword evidence="1" id="KW-0732">Signal</keyword>